<accession>A0ABP2BUV5</accession>
<dbReference type="Proteomes" id="UP000182045">
    <property type="component" value="Unassembled WGS sequence"/>
</dbReference>
<feature type="domain" description="Tyr recombinase" evidence="5">
    <location>
        <begin position="176"/>
        <end position="352"/>
    </location>
</feature>
<keyword evidence="2" id="KW-0229">DNA integration</keyword>
<dbReference type="PANTHER" id="PTHR30349:SF41">
    <property type="entry name" value="INTEGRASE_RECOMBINASE PROTEIN MJ0367-RELATED"/>
    <property type="match status" value="1"/>
</dbReference>
<evidence type="ECO:0000256" key="4">
    <source>
        <dbReference type="ARBA" id="ARBA00023172"/>
    </source>
</evidence>
<dbReference type="PROSITE" id="PS51898">
    <property type="entry name" value="TYR_RECOMBINASE"/>
    <property type="match status" value="1"/>
</dbReference>
<dbReference type="InterPro" id="IPR050090">
    <property type="entry name" value="Tyrosine_recombinase_XerCD"/>
</dbReference>
<evidence type="ECO:0000256" key="3">
    <source>
        <dbReference type="ARBA" id="ARBA00023125"/>
    </source>
</evidence>
<protein>
    <submittedName>
        <fullName evidence="6">Phage integrase family protein</fullName>
    </submittedName>
</protein>
<evidence type="ECO:0000259" key="5">
    <source>
        <dbReference type="PROSITE" id="PS51898"/>
    </source>
</evidence>
<dbReference type="InterPro" id="IPR002104">
    <property type="entry name" value="Integrase_catalytic"/>
</dbReference>
<dbReference type="Gene3D" id="1.10.150.130">
    <property type="match status" value="1"/>
</dbReference>
<comment type="caution">
    <text evidence="6">The sequence shown here is derived from an EMBL/GenBank/DDBJ whole genome shotgun (WGS) entry which is preliminary data.</text>
</comment>
<dbReference type="RefSeq" id="WP_072247603.1">
    <property type="nucleotide sequence ID" value="NZ_FBYC01000004.1"/>
</dbReference>
<name>A0ABP2BUV5_9RHOB</name>
<reference evidence="6 7" key="1">
    <citation type="submission" date="2016-01" db="EMBL/GenBank/DDBJ databases">
        <authorList>
            <person name="Varghese N."/>
        </authorList>
    </citation>
    <scope>NUCLEOTIDE SEQUENCE [LARGE SCALE GENOMIC DNA]</scope>
    <source>
        <strain evidence="6 7">HL-91</strain>
    </source>
</reference>
<keyword evidence="7" id="KW-1185">Reference proteome</keyword>
<dbReference type="Gene3D" id="1.10.443.10">
    <property type="entry name" value="Intergrase catalytic core"/>
    <property type="match status" value="1"/>
</dbReference>
<dbReference type="InterPro" id="IPR013762">
    <property type="entry name" value="Integrase-like_cat_sf"/>
</dbReference>
<dbReference type="PANTHER" id="PTHR30349">
    <property type="entry name" value="PHAGE INTEGRASE-RELATED"/>
    <property type="match status" value="1"/>
</dbReference>
<comment type="similarity">
    <text evidence="1">Belongs to the 'phage' integrase family.</text>
</comment>
<evidence type="ECO:0000256" key="2">
    <source>
        <dbReference type="ARBA" id="ARBA00022908"/>
    </source>
</evidence>
<evidence type="ECO:0000313" key="6">
    <source>
        <dbReference type="EMBL" id="CUX81431.1"/>
    </source>
</evidence>
<keyword evidence="3" id="KW-0238">DNA-binding</keyword>
<gene>
    <name evidence="6" type="ORF">Ga0058931_1759</name>
</gene>
<dbReference type="InterPro" id="IPR010998">
    <property type="entry name" value="Integrase_recombinase_N"/>
</dbReference>
<sequence>MGTITERRRTGGTTAYRAQIVIKSNGQVVYRGSETFDRRSTAEAWMKRREKELKSPGGLEAARRKVGTVGDVIKDYILEKEGGMGRTKTQVLRSICESHLISDIPTSDLQPKHIVDFARGLRRGGRSPSTVQNYLSHLSAALSMGRTAWGYDLDRNVVEDGVTACRQLDLAGKSNCRDRRPTLAEIDALMTHFAEASARVSRTLPMHRIMAFAIFSARRQEEITLITWEDFNEDEMRQMVRDMKHPGQKKGNDVLCEVTPEALRVMQLQPGRSGRIFPYNSDTISTRFTRACKFLEIEDLHFHDLRHEGISRLFEMGCTIPQVAAVSGHRSWQSLKRYSHLRMSGDKFAGWAWWDKLEAE</sequence>
<proteinExistence type="inferred from homology"/>
<dbReference type="Pfam" id="PF00589">
    <property type="entry name" value="Phage_integrase"/>
    <property type="match status" value="1"/>
</dbReference>
<evidence type="ECO:0000256" key="1">
    <source>
        <dbReference type="ARBA" id="ARBA00008857"/>
    </source>
</evidence>
<dbReference type="SUPFAM" id="SSF56349">
    <property type="entry name" value="DNA breaking-rejoining enzymes"/>
    <property type="match status" value="1"/>
</dbReference>
<dbReference type="InterPro" id="IPR011010">
    <property type="entry name" value="DNA_brk_join_enz"/>
</dbReference>
<dbReference type="CDD" id="cd00796">
    <property type="entry name" value="INT_Rci_Hp1_C"/>
    <property type="match status" value="1"/>
</dbReference>
<organism evidence="6 7">
    <name type="scientific">Roseibaca calidilacus</name>
    <dbReference type="NCBI Taxonomy" id="1666912"/>
    <lineage>
        <taxon>Bacteria</taxon>
        <taxon>Pseudomonadati</taxon>
        <taxon>Pseudomonadota</taxon>
        <taxon>Alphaproteobacteria</taxon>
        <taxon>Rhodobacterales</taxon>
        <taxon>Paracoccaceae</taxon>
        <taxon>Roseinatronobacter</taxon>
    </lineage>
</organism>
<keyword evidence="4" id="KW-0233">DNA recombination</keyword>
<evidence type="ECO:0000313" key="7">
    <source>
        <dbReference type="Proteomes" id="UP000182045"/>
    </source>
</evidence>
<dbReference type="EMBL" id="FBYC01000004">
    <property type="protein sequence ID" value="CUX81431.1"/>
    <property type="molecule type" value="Genomic_DNA"/>
</dbReference>